<gene>
    <name evidence="3" type="ORF">J1786_25210</name>
</gene>
<keyword evidence="1" id="KW-0808">Transferase</keyword>
<name>A0ABS6L8Q4_9GAMM</name>
<dbReference type="Proteomes" id="UP000699865">
    <property type="component" value="Unassembled WGS sequence"/>
</dbReference>
<evidence type="ECO:0000313" key="4">
    <source>
        <dbReference type="Proteomes" id="UP000699865"/>
    </source>
</evidence>
<dbReference type="CDD" id="cd03354">
    <property type="entry name" value="LbH_SAT"/>
    <property type="match status" value="1"/>
</dbReference>
<sequence length="201" mass="22502">MDNPLVSSASDKVTGYEHLKECLRIEVIKRDGGKRFSWLKVFHRVAFNRKKRFYFWWRIANYLYKSSSSRQRKIAKIIGVNLARKYGADISIAAHIGTGMKINHYVGIVIRAECVIGDNVNIRQNTTIGRKKSTPDIGYITIGNNVDIGANSCILGDIVIGDNVTIGAMSFINKDIPANTLVYSQKTTQIVIKNIGSTIQH</sequence>
<evidence type="ECO:0000256" key="2">
    <source>
        <dbReference type="ARBA" id="ARBA00023315"/>
    </source>
</evidence>
<dbReference type="InterPro" id="IPR018357">
    <property type="entry name" value="Hexapep_transf_CS"/>
</dbReference>
<dbReference type="RefSeq" id="WP_217139440.1">
    <property type="nucleotide sequence ID" value="NZ_JAFMOU010000072.1"/>
</dbReference>
<reference evidence="3 4" key="1">
    <citation type="submission" date="2021-03" db="EMBL/GenBank/DDBJ databases">
        <title>Five novel Rahnella species.</title>
        <authorList>
            <person name="Brady C."/>
            <person name="Asselin J."/>
            <person name="Beer S."/>
            <person name="Bruberg M.B."/>
            <person name="Crampton B."/>
            <person name="Venter S."/>
            <person name="Arnold D."/>
            <person name="Denman S."/>
        </authorList>
    </citation>
    <scope>NUCLEOTIDE SEQUENCE [LARGE SCALE GENOMIC DNA]</scope>
    <source>
        <strain evidence="3 4">L72c</strain>
    </source>
</reference>
<dbReference type="InterPro" id="IPR045304">
    <property type="entry name" value="LbH_SAT"/>
</dbReference>
<keyword evidence="2" id="KW-0012">Acyltransferase</keyword>
<evidence type="ECO:0000313" key="3">
    <source>
        <dbReference type="EMBL" id="MBU9838090.1"/>
    </source>
</evidence>
<organism evidence="3 4">
    <name type="scientific">Rahnella perminowiae</name>
    <dbReference type="NCBI Taxonomy" id="2816244"/>
    <lineage>
        <taxon>Bacteria</taxon>
        <taxon>Pseudomonadati</taxon>
        <taxon>Pseudomonadota</taxon>
        <taxon>Gammaproteobacteria</taxon>
        <taxon>Enterobacterales</taxon>
        <taxon>Yersiniaceae</taxon>
        <taxon>Rahnella</taxon>
    </lineage>
</organism>
<dbReference type="Pfam" id="PF00132">
    <property type="entry name" value="Hexapep"/>
    <property type="match status" value="1"/>
</dbReference>
<dbReference type="InterPro" id="IPR001451">
    <property type="entry name" value="Hexapep"/>
</dbReference>
<proteinExistence type="predicted"/>
<dbReference type="PROSITE" id="PS00101">
    <property type="entry name" value="HEXAPEP_TRANSFERASES"/>
    <property type="match status" value="1"/>
</dbReference>
<evidence type="ECO:0000256" key="1">
    <source>
        <dbReference type="ARBA" id="ARBA00022679"/>
    </source>
</evidence>
<protein>
    <submittedName>
        <fullName evidence="3">Serine acetyltransferase</fullName>
    </submittedName>
</protein>
<keyword evidence="4" id="KW-1185">Reference proteome</keyword>
<accession>A0ABS6L8Q4</accession>
<dbReference type="EMBL" id="JAFMOU010000072">
    <property type="protein sequence ID" value="MBU9838090.1"/>
    <property type="molecule type" value="Genomic_DNA"/>
</dbReference>
<comment type="caution">
    <text evidence="3">The sequence shown here is derived from an EMBL/GenBank/DDBJ whole genome shotgun (WGS) entry which is preliminary data.</text>
</comment>
<dbReference type="PANTHER" id="PTHR42811">
    <property type="entry name" value="SERINE ACETYLTRANSFERASE"/>
    <property type="match status" value="1"/>
</dbReference>